<dbReference type="PANTHER" id="PTHR22093:SF0">
    <property type="entry name" value="LEUKOCYTE RECEPTOR CLUSTER MEMBER 1"/>
    <property type="match status" value="1"/>
</dbReference>
<feature type="compositionally biased region" description="Basic and acidic residues" evidence="1">
    <location>
        <begin position="37"/>
        <end position="56"/>
    </location>
</feature>
<evidence type="ECO:0000313" key="3">
    <source>
        <dbReference type="EMBL" id="KAJ5093072.1"/>
    </source>
</evidence>
<feature type="region of interest" description="Disordered" evidence="1">
    <location>
        <begin position="17"/>
        <end position="125"/>
    </location>
</feature>
<feature type="compositionally biased region" description="Basic and acidic residues" evidence="1">
    <location>
        <begin position="70"/>
        <end position="86"/>
    </location>
</feature>
<feature type="compositionally biased region" description="Basic and acidic residues" evidence="1">
    <location>
        <begin position="323"/>
        <end position="363"/>
    </location>
</feature>
<feature type="compositionally biased region" description="Basic and acidic residues" evidence="1">
    <location>
        <begin position="149"/>
        <end position="172"/>
    </location>
</feature>
<accession>A0A9W9F3U3</accession>
<dbReference type="SMART" id="SM01083">
    <property type="entry name" value="Cir_N"/>
    <property type="match status" value="1"/>
</dbReference>
<dbReference type="InterPro" id="IPR039875">
    <property type="entry name" value="LENG1-like"/>
</dbReference>
<evidence type="ECO:0000313" key="4">
    <source>
        <dbReference type="Proteomes" id="UP001149165"/>
    </source>
</evidence>
<organism evidence="3 4">
    <name type="scientific">Penicillium angulare</name>
    <dbReference type="NCBI Taxonomy" id="116970"/>
    <lineage>
        <taxon>Eukaryota</taxon>
        <taxon>Fungi</taxon>
        <taxon>Dikarya</taxon>
        <taxon>Ascomycota</taxon>
        <taxon>Pezizomycotina</taxon>
        <taxon>Eurotiomycetes</taxon>
        <taxon>Eurotiomycetidae</taxon>
        <taxon>Eurotiales</taxon>
        <taxon>Aspergillaceae</taxon>
        <taxon>Penicillium</taxon>
    </lineage>
</organism>
<dbReference type="InterPro" id="IPR019339">
    <property type="entry name" value="CIR_N_dom"/>
</dbReference>
<feature type="compositionally biased region" description="Polar residues" evidence="1">
    <location>
        <begin position="188"/>
        <end position="200"/>
    </location>
</feature>
<feature type="compositionally biased region" description="Basic and acidic residues" evidence="1">
    <location>
        <begin position="101"/>
        <end position="125"/>
    </location>
</feature>
<feature type="compositionally biased region" description="Basic and acidic residues" evidence="1">
    <location>
        <begin position="218"/>
        <end position="228"/>
    </location>
</feature>
<comment type="caution">
    <text evidence="3">The sequence shown here is derived from an EMBL/GenBank/DDBJ whole genome shotgun (WGS) entry which is preliminary data.</text>
</comment>
<proteinExistence type="predicted"/>
<sequence length="363" mass="42603">MPLHLLGKKSWNVYNPENISRVKRDQAQAKALEEEDERRMQEEDAERRIQILRGERPSTPPPPPTSRPSSEAHSRPERKVTDDAGRLRKRRRIAGEDDTDRDIRYAREDAAHAESTRDKLTVAPYRKDKASEVPLVDEAGHINLFQDGGKGRKAEKNKEAEAEAEKNKRSYEDQYTMRFSNAAGFKQSIGNKPWYSSSAQAVEAPDSMPEKNVWGNEDPMRREREKARMNSNDPLAAMKRGVRQLKATEQERKRWNDQRKKELEALKSEQRDISSRHRRKRSKSLDSLEDFKLDSSGDKSHERDRPKTSHRHHHHHRHHHRDRSPDRHGDRSSRRSHHSSDRSHRHRRDESRGSRHPPRSEKY</sequence>
<reference evidence="3" key="2">
    <citation type="journal article" date="2023" name="IMA Fungus">
        <title>Comparative genomic study of the Penicillium genus elucidates a diverse pangenome and 15 lateral gene transfer events.</title>
        <authorList>
            <person name="Petersen C."/>
            <person name="Sorensen T."/>
            <person name="Nielsen M.R."/>
            <person name="Sondergaard T.E."/>
            <person name="Sorensen J.L."/>
            <person name="Fitzpatrick D.A."/>
            <person name="Frisvad J.C."/>
            <person name="Nielsen K.L."/>
        </authorList>
    </citation>
    <scope>NUCLEOTIDE SEQUENCE</scope>
    <source>
        <strain evidence="3">IBT 30069</strain>
    </source>
</reference>
<dbReference type="PANTHER" id="PTHR22093">
    <property type="entry name" value="LEUKOCYTE RECEPTOR CLUSTER LRC MEMBER 1"/>
    <property type="match status" value="1"/>
</dbReference>
<evidence type="ECO:0000259" key="2">
    <source>
        <dbReference type="SMART" id="SM01083"/>
    </source>
</evidence>
<feature type="compositionally biased region" description="Basic and acidic residues" evidence="1">
    <location>
        <begin position="246"/>
        <end position="275"/>
    </location>
</feature>
<dbReference type="AlphaFoldDB" id="A0A9W9F3U3"/>
<name>A0A9W9F3U3_9EURO</name>
<reference evidence="3" key="1">
    <citation type="submission" date="2022-11" db="EMBL/GenBank/DDBJ databases">
        <authorList>
            <person name="Petersen C."/>
        </authorList>
    </citation>
    <scope>NUCLEOTIDE SEQUENCE</scope>
    <source>
        <strain evidence="3">IBT 30069</strain>
    </source>
</reference>
<feature type="compositionally biased region" description="Basic residues" evidence="1">
    <location>
        <begin position="308"/>
        <end position="322"/>
    </location>
</feature>
<dbReference type="OrthoDB" id="2159131at2759"/>
<keyword evidence="4" id="KW-1185">Reference proteome</keyword>
<feature type="region of interest" description="Disordered" evidence="1">
    <location>
        <begin position="144"/>
        <end position="173"/>
    </location>
</feature>
<feature type="domain" description="CBF1-interacting co-repressor CIR N-terminal" evidence="2">
    <location>
        <begin position="10"/>
        <end position="46"/>
    </location>
</feature>
<gene>
    <name evidence="3" type="ORF">N7456_008933</name>
</gene>
<feature type="region of interest" description="Disordered" evidence="1">
    <location>
        <begin position="187"/>
        <end position="363"/>
    </location>
</feature>
<feature type="compositionally biased region" description="Basic and acidic residues" evidence="1">
    <location>
        <begin position="283"/>
        <end position="307"/>
    </location>
</feature>
<protein>
    <recommendedName>
        <fullName evidence="2">CBF1-interacting co-repressor CIR N-terminal domain-containing protein</fullName>
    </recommendedName>
</protein>
<dbReference type="EMBL" id="JAPQKH010000006">
    <property type="protein sequence ID" value="KAJ5093072.1"/>
    <property type="molecule type" value="Genomic_DNA"/>
</dbReference>
<evidence type="ECO:0000256" key="1">
    <source>
        <dbReference type="SAM" id="MobiDB-lite"/>
    </source>
</evidence>
<dbReference type="Proteomes" id="UP001149165">
    <property type="component" value="Unassembled WGS sequence"/>
</dbReference>